<organism evidence="2 3">
    <name type="scientific">Mycena maculata</name>
    <dbReference type="NCBI Taxonomy" id="230809"/>
    <lineage>
        <taxon>Eukaryota</taxon>
        <taxon>Fungi</taxon>
        <taxon>Dikarya</taxon>
        <taxon>Basidiomycota</taxon>
        <taxon>Agaricomycotina</taxon>
        <taxon>Agaricomycetes</taxon>
        <taxon>Agaricomycetidae</taxon>
        <taxon>Agaricales</taxon>
        <taxon>Marasmiineae</taxon>
        <taxon>Mycenaceae</taxon>
        <taxon>Mycena</taxon>
    </lineage>
</organism>
<sequence length="294" mass="32444">MFHADYSTFNSEEVAWYWHGGQVLEPNTANMLVGQFYAFYMTCSQEVYTVPCRKAPTEIKAQTNSYAPGPTRSMSVPSETTLIVHKLSLVTLKKNHQCLHWTGQVRGNFKSRFGDYIRNTHFSQGVMKSAYDIYLELQRLCIAAYFLKAFFKHVKHCGVDVHTRTISLDFADAWLGEETGSPSQASGTSKIDASTKAIHAFAHFGHSNKGLVIADIQGMNSGISGFGPEIATFTRDNKCGTICKSPGVDQTIVLGNTLETKETFSRSHSPSDVPAPPIRERSESPAAPDSEMTA</sequence>
<evidence type="ECO:0000313" key="2">
    <source>
        <dbReference type="EMBL" id="KAJ7726684.1"/>
    </source>
</evidence>
<comment type="caution">
    <text evidence="2">The sequence shown here is derived from an EMBL/GenBank/DDBJ whole genome shotgun (WGS) entry which is preliminary data.</text>
</comment>
<accession>A0AAD7HRI4</accession>
<reference evidence="2" key="1">
    <citation type="submission" date="2023-03" db="EMBL/GenBank/DDBJ databases">
        <title>Massive genome expansion in bonnet fungi (Mycena s.s.) driven by repeated elements and novel gene families across ecological guilds.</title>
        <authorList>
            <consortium name="Lawrence Berkeley National Laboratory"/>
            <person name="Harder C.B."/>
            <person name="Miyauchi S."/>
            <person name="Viragh M."/>
            <person name="Kuo A."/>
            <person name="Thoen E."/>
            <person name="Andreopoulos B."/>
            <person name="Lu D."/>
            <person name="Skrede I."/>
            <person name="Drula E."/>
            <person name="Henrissat B."/>
            <person name="Morin E."/>
            <person name="Kohler A."/>
            <person name="Barry K."/>
            <person name="LaButti K."/>
            <person name="Morin E."/>
            <person name="Salamov A."/>
            <person name="Lipzen A."/>
            <person name="Mereny Z."/>
            <person name="Hegedus B."/>
            <person name="Baldrian P."/>
            <person name="Stursova M."/>
            <person name="Weitz H."/>
            <person name="Taylor A."/>
            <person name="Grigoriev I.V."/>
            <person name="Nagy L.G."/>
            <person name="Martin F."/>
            <person name="Kauserud H."/>
        </authorList>
    </citation>
    <scope>NUCLEOTIDE SEQUENCE</scope>
    <source>
        <strain evidence="2">CBHHK188m</strain>
    </source>
</reference>
<evidence type="ECO:0000313" key="3">
    <source>
        <dbReference type="Proteomes" id="UP001215280"/>
    </source>
</evidence>
<evidence type="ECO:0000256" key="1">
    <source>
        <dbReference type="SAM" id="MobiDB-lite"/>
    </source>
</evidence>
<dbReference type="AlphaFoldDB" id="A0AAD7HRI4"/>
<evidence type="ECO:0008006" key="4">
    <source>
        <dbReference type="Google" id="ProtNLM"/>
    </source>
</evidence>
<dbReference type="Proteomes" id="UP001215280">
    <property type="component" value="Unassembled WGS sequence"/>
</dbReference>
<feature type="region of interest" description="Disordered" evidence="1">
    <location>
        <begin position="260"/>
        <end position="294"/>
    </location>
</feature>
<dbReference type="EMBL" id="JARJLG010000217">
    <property type="protein sequence ID" value="KAJ7726684.1"/>
    <property type="molecule type" value="Genomic_DNA"/>
</dbReference>
<protein>
    <recommendedName>
        <fullName evidence="4">Alpha-type protein kinase domain-containing protein</fullName>
    </recommendedName>
</protein>
<keyword evidence="3" id="KW-1185">Reference proteome</keyword>
<name>A0AAD7HRI4_9AGAR</name>
<proteinExistence type="predicted"/>
<gene>
    <name evidence="2" type="ORF">DFH07DRAFT_782647</name>
</gene>